<feature type="transmembrane region" description="Helical" evidence="1">
    <location>
        <begin position="61"/>
        <end position="80"/>
    </location>
</feature>
<feature type="transmembrane region" description="Helical" evidence="1">
    <location>
        <begin position="20"/>
        <end position="40"/>
    </location>
</feature>
<feature type="transmembrane region" description="Helical" evidence="1">
    <location>
        <begin position="86"/>
        <end position="112"/>
    </location>
</feature>
<accession>A0A381PF74</accession>
<organism evidence="2">
    <name type="scientific">marine metagenome</name>
    <dbReference type="NCBI Taxonomy" id="408172"/>
    <lineage>
        <taxon>unclassified sequences</taxon>
        <taxon>metagenomes</taxon>
        <taxon>ecological metagenomes</taxon>
    </lineage>
</organism>
<evidence type="ECO:0000256" key="1">
    <source>
        <dbReference type="SAM" id="Phobius"/>
    </source>
</evidence>
<reference evidence="2" key="1">
    <citation type="submission" date="2018-05" db="EMBL/GenBank/DDBJ databases">
        <authorList>
            <person name="Lanie J.A."/>
            <person name="Ng W.-L."/>
            <person name="Kazmierczak K.M."/>
            <person name="Andrzejewski T.M."/>
            <person name="Davidsen T.M."/>
            <person name="Wayne K.J."/>
            <person name="Tettelin H."/>
            <person name="Glass J.I."/>
            <person name="Rusch D."/>
            <person name="Podicherti R."/>
            <person name="Tsui H.-C.T."/>
            <person name="Winkler M.E."/>
        </authorList>
    </citation>
    <scope>NUCLEOTIDE SEQUENCE</scope>
</reference>
<feature type="transmembrane region" description="Helical" evidence="1">
    <location>
        <begin position="133"/>
        <end position="153"/>
    </location>
</feature>
<name>A0A381PF74_9ZZZZ</name>
<dbReference type="EMBL" id="UINC01000962">
    <property type="protein sequence ID" value="SUZ65570.1"/>
    <property type="molecule type" value="Genomic_DNA"/>
</dbReference>
<keyword evidence="1" id="KW-0472">Membrane</keyword>
<evidence type="ECO:0008006" key="3">
    <source>
        <dbReference type="Google" id="ProtNLM"/>
    </source>
</evidence>
<evidence type="ECO:0000313" key="2">
    <source>
        <dbReference type="EMBL" id="SUZ65570.1"/>
    </source>
</evidence>
<sequence>MFVWLETTPIAQLVALSLWAYPALLSLHIIGLAIVVGIFSMRDLRLLGIAHGVEPTAFISLGKLAWIGFTINALSGILLFTSQATIFITSIPFLLKISFITVGMVLAVIIQARLSNLLVDDRYINSVDRTTRFLAAISMSLWIGAIIAGRLIAYF</sequence>
<gene>
    <name evidence="2" type="ORF">METZ01_LOCUS18424</name>
</gene>
<keyword evidence="1" id="KW-1133">Transmembrane helix</keyword>
<proteinExistence type="predicted"/>
<dbReference type="AlphaFoldDB" id="A0A381PF74"/>
<keyword evidence="1" id="KW-0812">Transmembrane</keyword>
<protein>
    <recommendedName>
        <fullName evidence="3">Copper resistance protein D domain-containing protein</fullName>
    </recommendedName>
</protein>